<evidence type="ECO:0000256" key="2">
    <source>
        <dbReference type="ARBA" id="ARBA00022679"/>
    </source>
</evidence>
<keyword evidence="6" id="KW-1185">Reference proteome</keyword>
<comment type="similarity">
    <text evidence="1">Belongs to the carbohydrate kinase PfkB family.</text>
</comment>
<dbReference type="RefSeq" id="WP_376787513.1">
    <property type="nucleotide sequence ID" value="NZ_CP076459.1"/>
</dbReference>
<protein>
    <submittedName>
        <fullName evidence="5">Carbohydrate kinase family protein</fullName>
    </submittedName>
</protein>
<keyword evidence="3 5" id="KW-0418">Kinase</keyword>
<dbReference type="Pfam" id="PF00294">
    <property type="entry name" value="PfkB"/>
    <property type="match status" value="1"/>
</dbReference>
<gene>
    <name evidence="5" type="ORF">KOY49_03110</name>
</gene>
<dbReference type="AlphaFoldDB" id="A0A8F1M9Y7"/>
<accession>A0A8F1M9Y7</accession>
<dbReference type="EMBL" id="CP076459">
    <property type="protein sequence ID" value="QWQ31164.1"/>
    <property type="molecule type" value="Genomic_DNA"/>
</dbReference>
<organism evidence="5 6">
    <name type="scientific">Candidatus Minimicrobia vallesae</name>
    <dbReference type="NCBI Taxonomy" id="2841264"/>
    <lineage>
        <taxon>Bacteria</taxon>
        <taxon>Candidatus Saccharimonadota</taxon>
        <taxon>Candidatus Saccharimonadota incertae sedis</taxon>
        <taxon>Candidatus Minimicrobia</taxon>
    </lineage>
</organism>
<sequence length="67" mass="7169">MTDGVNGSIASDGKTIVRALMYDDRPSIDRTGAGDAFASGFLSEWARSGNLKNLCDYGQCGCWFGEL</sequence>
<evidence type="ECO:0000259" key="4">
    <source>
        <dbReference type="Pfam" id="PF00294"/>
    </source>
</evidence>
<keyword evidence="2" id="KW-0808">Transferase</keyword>
<name>A0A8F1M9Y7_9BACT</name>
<dbReference type="InterPro" id="IPR052700">
    <property type="entry name" value="Carb_kinase_PfkB-like"/>
</dbReference>
<evidence type="ECO:0000256" key="1">
    <source>
        <dbReference type="ARBA" id="ARBA00010688"/>
    </source>
</evidence>
<dbReference type="InterPro" id="IPR011611">
    <property type="entry name" value="PfkB_dom"/>
</dbReference>
<reference evidence="5" key="1">
    <citation type="submission" date="2021-06" db="EMBL/GenBank/DDBJ databases">
        <title>An adapted protocol for Saccharibacteria cultivation: two new species join this phylum of Candidate Phyla Radiations.</title>
        <authorList>
            <person name="Ibrahim A."/>
            <person name="Maatouk M."/>
            <person name="Raoult D."/>
            <person name="Bittar F."/>
        </authorList>
    </citation>
    <scope>NUCLEOTIDE SEQUENCE</scope>
    <source>
        <strain evidence="5">IHU2</strain>
    </source>
</reference>
<dbReference type="InterPro" id="IPR029056">
    <property type="entry name" value="Ribokinase-like"/>
</dbReference>
<evidence type="ECO:0000256" key="3">
    <source>
        <dbReference type="ARBA" id="ARBA00022777"/>
    </source>
</evidence>
<dbReference type="SUPFAM" id="SSF53613">
    <property type="entry name" value="Ribokinase-like"/>
    <property type="match status" value="1"/>
</dbReference>
<proteinExistence type="inferred from homology"/>
<dbReference type="Proteomes" id="UP000677117">
    <property type="component" value="Chromosome"/>
</dbReference>
<dbReference type="PANTHER" id="PTHR43320">
    <property type="entry name" value="SUGAR KINASE"/>
    <property type="match status" value="1"/>
</dbReference>
<evidence type="ECO:0000313" key="5">
    <source>
        <dbReference type="EMBL" id="QWQ31164.1"/>
    </source>
</evidence>
<dbReference type="KEGG" id="mvl:KOY49_03110"/>
<dbReference type="GO" id="GO:0016301">
    <property type="term" value="F:kinase activity"/>
    <property type="evidence" value="ECO:0007669"/>
    <property type="project" value="UniProtKB-KW"/>
</dbReference>
<feature type="domain" description="Carbohydrate kinase PfkB" evidence="4">
    <location>
        <begin position="1"/>
        <end position="59"/>
    </location>
</feature>
<dbReference type="Gene3D" id="3.40.1190.20">
    <property type="match status" value="1"/>
</dbReference>
<evidence type="ECO:0000313" key="6">
    <source>
        <dbReference type="Proteomes" id="UP000677117"/>
    </source>
</evidence>